<dbReference type="InterPro" id="IPR008867">
    <property type="entry name" value="ThiG"/>
</dbReference>
<dbReference type="AlphaFoldDB" id="A0A9Q6PXF6"/>
<dbReference type="InterPro" id="IPR034291">
    <property type="entry name" value="TMP_synthase"/>
</dbReference>
<reference evidence="16 17" key="1">
    <citation type="submission" date="2019-04" db="EMBL/GenBank/DDBJ databases">
        <title>Complete genome sequencing of Piscirickettsia salmonis strain Psal-009.</title>
        <authorList>
            <person name="Schober I."/>
            <person name="Bunk B."/>
            <person name="Sproer C."/>
            <person name="Carril G.P."/>
            <person name="Riedel T."/>
            <person name="Flores-Herrera P.A."/>
            <person name="Nourdin-Galindo G."/>
            <person name="Marshall S.H."/>
            <person name="Overmann J."/>
        </authorList>
    </citation>
    <scope>NUCLEOTIDE SEQUENCE [LARGE SCALE GENOMIC DNA]</scope>
    <source>
        <strain evidence="16 17">Psal-009</strain>
    </source>
</reference>
<evidence type="ECO:0000256" key="12">
    <source>
        <dbReference type="HAMAP-Rule" id="MF_00097"/>
    </source>
</evidence>
<dbReference type="InterPro" id="IPR036206">
    <property type="entry name" value="ThiamineP_synth_sf"/>
</dbReference>
<dbReference type="Pfam" id="PF02581">
    <property type="entry name" value="TMP-TENI"/>
    <property type="match status" value="1"/>
</dbReference>
<comment type="pathway">
    <text evidence="2 12 15">Cofactor biosynthesis; thiamine diphosphate biosynthesis; thiamine phosphate from 4-amino-2-methyl-5-diphosphomethylpyrimidine and 4-methyl-5-(2-phosphoethyl)-thiazole: step 1/1.</text>
</comment>
<evidence type="ECO:0000256" key="8">
    <source>
        <dbReference type="ARBA" id="ARBA00047334"/>
    </source>
</evidence>
<evidence type="ECO:0000256" key="3">
    <source>
        <dbReference type="ARBA" id="ARBA00022679"/>
    </source>
</evidence>
<evidence type="ECO:0000256" key="1">
    <source>
        <dbReference type="ARBA" id="ARBA00002834"/>
    </source>
</evidence>
<feature type="binding site" evidence="12">
    <location>
        <begin position="416"/>
        <end position="418"/>
    </location>
    <ligand>
        <name>2-[(2R,5Z)-2-carboxy-4-methylthiazol-5(2H)-ylidene]ethyl phosphate</name>
        <dbReference type="ChEBI" id="CHEBI:62899"/>
    </ligand>
</feature>
<keyword evidence="5 12" id="KW-0460">Magnesium</keyword>
<dbReference type="GO" id="GO:0009229">
    <property type="term" value="P:thiamine diphosphate biosynthetic process"/>
    <property type="evidence" value="ECO:0007669"/>
    <property type="project" value="UniProtKB-UniRule"/>
</dbReference>
<feature type="binding site" evidence="12">
    <location>
        <position position="351"/>
    </location>
    <ligand>
        <name>4-amino-2-methyl-5-(diphosphooxymethyl)pyrimidine</name>
        <dbReference type="ChEBI" id="CHEBI:57841"/>
    </ligand>
</feature>
<keyword evidence="13" id="KW-0963">Cytoplasm</keyword>
<protein>
    <recommendedName>
        <fullName evidence="12 13">Multifunctional fusion protein</fullName>
    </recommendedName>
    <domain>
        <recommendedName>
            <fullName evidence="12">Thiamine-phosphate synthase</fullName>
            <shortName evidence="12">TP synthase</shortName>
            <shortName evidence="12">TPS</shortName>
            <ecNumber evidence="12">2.5.1.3</ecNumber>
        </recommendedName>
        <alternativeName>
            <fullName evidence="12">Thiamine-phosphate pyrophosphorylase</fullName>
            <shortName evidence="12">TMP pyrophosphorylase</shortName>
            <shortName evidence="12">TMP-PPase</shortName>
        </alternativeName>
    </domain>
    <domain>
        <recommendedName>
            <fullName evidence="13">Thiazole synthase</fullName>
            <ecNumber evidence="13">2.8.1.10</ecNumber>
        </recommendedName>
    </domain>
</protein>
<comment type="catalytic activity">
    <reaction evidence="10 12 14">
        <text>2-[(2R,5Z)-2-carboxy-4-methylthiazol-5(2H)-ylidene]ethyl phosphate + 4-amino-2-methyl-5-(diphosphooxymethyl)pyrimidine + 2 H(+) = thiamine phosphate + CO2 + diphosphate</text>
        <dbReference type="Rhea" id="RHEA:47844"/>
        <dbReference type="ChEBI" id="CHEBI:15378"/>
        <dbReference type="ChEBI" id="CHEBI:16526"/>
        <dbReference type="ChEBI" id="CHEBI:33019"/>
        <dbReference type="ChEBI" id="CHEBI:37575"/>
        <dbReference type="ChEBI" id="CHEBI:57841"/>
        <dbReference type="ChEBI" id="CHEBI:62899"/>
        <dbReference type="EC" id="2.5.1.3"/>
    </reaction>
</comment>
<dbReference type="GO" id="GO:0005737">
    <property type="term" value="C:cytoplasm"/>
    <property type="evidence" value="ECO:0007669"/>
    <property type="project" value="UniProtKB-SubCell"/>
</dbReference>
<dbReference type="InterPro" id="IPR022998">
    <property type="entry name" value="ThiamineP_synth_TenI"/>
</dbReference>
<dbReference type="EC" id="2.5.1.3" evidence="12"/>
<feature type="binding site" evidence="12">
    <location>
        <begin position="319"/>
        <end position="323"/>
    </location>
    <ligand>
        <name>4-amino-2-methyl-5-(diphosphooxymethyl)pyrimidine</name>
        <dbReference type="ChEBI" id="CHEBI:57841"/>
    </ligand>
</feature>
<dbReference type="GeneID" id="66740743"/>
<dbReference type="HAMAP" id="MF_00443">
    <property type="entry name" value="ThiG"/>
    <property type="match status" value="1"/>
</dbReference>
<dbReference type="Proteomes" id="UP000422232">
    <property type="component" value="Chromosome"/>
</dbReference>
<evidence type="ECO:0000256" key="6">
    <source>
        <dbReference type="ARBA" id="ARBA00022977"/>
    </source>
</evidence>
<evidence type="ECO:0000313" key="16">
    <source>
        <dbReference type="EMBL" id="QGO05665.1"/>
    </source>
</evidence>
<evidence type="ECO:0000256" key="2">
    <source>
        <dbReference type="ARBA" id="ARBA00005165"/>
    </source>
</evidence>
<dbReference type="EC" id="2.8.1.10" evidence="13"/>
<dbReference type="GO" id="GO:0004789">
    <property type="term" value="F:thiamine-phosphate diphosphorylase activity"/>
    <property type="evidence" value="ECO:0007669"/>
    <property type="project" value="UniProtKB-UniRule"/>
</dbReference>
<evidence type="ECO:0000256" key="15">
    <source>
        <dbReference type="RuleBase" id="RU004253"/>
    </source>
</evidence>
<evidence type="ECO:0000256" key="13">
    <source>
        <dbReference type="HAMAP-Rule" id="MF_00443"/>
    </source>
</evidence>
<accession>A0A9Q6PXF6</accession>
<dbReference type="GO" id="GO:1990107">
    <property type="term" value="F:thiazole synthase activity"/>
    <property type="evidence" value="ECO:0007669"/>
    <property type="project" value="UniProtKB-EC"/>
</dbReference>
<dbReference type="CDD" id="cd04728">
    <property type="entry name" value="ThiG"/>
    <property type="match status" value="1"/>
</dbReference>
<keyword evidence="7 13" id="KW-0704">Schiff base</keyword>
<feature type="binding site" evidence="12">
    <location>
        <position position="371"/>
    </location>
    <ligand>
        <name>Mg(2+)</name>
        <dbReference type="ChEBI" id="CHEBI:18420"/>
    </ligand>
</feature>
<comment type="function">
    <text evidence="1 13">Catalyzes the rearrangement of 1-deoxy-D-xylulose 5-phosphate (DXP) to produce the thiazole phosphate moiety of thiamine. Sulfur is provided by the thiocarboxylate moiety of the carrier protein ThiS. In vitro, sulfur can be provided by H(2)S.</text>
</comment>
<evidence type="ECO:0000256" key="9">
    <source>
        <dbReference type="ARBA" id="ARBA00047851"/>
    </source>
</evidence>
<dbReference type="InterPro" id="IPR013785">
    <property type="entry name" value="Aldolase_TIM"/>
</dbReference>
<dbReference type="NCBIfam" id="TIGR00693">
    <property type="entry name" value="thiE"/>
    <property type="match status" value="1"/>
</dbReference>
<feature type="binding site" evidence="12">
    <location>
        <position position="352"/>
    </location>
    <ligand>
        <name>Mg(2+)</name>
        <dbReference type="ChEBI" id="CHEBI:18420"/>
    </ligand>
</feature>
<dbReference type="RefSeq" id="WP_016211210.1">
    <property type="nucleotide sequence ID" value="NZ_CP012413.1"/>
</dbReference>
<comment type="function">
    <text evidence="12">Condenses 4-methyl-5-(beta-hydroxyethyl)thiazole monophosphate (THZ-P) and 2-methyl-4-amino-5-hydroxymethyl pyrimidine pyrophosphate (HMP-PP) to form thiamine monophosphate (TMP).</text>
</comment>
<feature type="binding site" evidence="13">
    <location>
        <position position="156"/>
    </location>
    <ligand>
        <name>1-deoxy-D-xylulose 5-phosphate</name>
        <dbReference type="ChEBI" id="CHEBI:57792"/>
    </ligand>
</feature>
<organism evidence="16 17">
    <name type="scientific">Piscirickettsia salmonis</name>
    <dbReference type="NCBI Taxonomy" id="1238"/>
    <lineage>
        <taxon>Bacteria</taxon>
        <taxon>Pseudomonadati</taxon>
        <taxon>Pseudomonadota</taxon>
        <taxon>Gammaproteobacteria</taxon>
        <taxon>Thiotrichales</taxon>
        <taxon>Piscirickettsiaceae</taxon>
        <taxon>Piscirickettsia</taxon>
    </lineage>
</organism>
<dbReference type="SUPFAM" id="SSF110399">
    <property type="entry name" value="ThiG-like"/>
    <property type="match status" value="1"/>
</dbReference>
<evidence type="ECO:0000256" key="5">
    <source>
        <dbReference type="ARBA" id="ARBA00022842"/>
    </source>
</evidence>
<feature type="binding site" evidence="13">
    <location>
        <begin position="205"/>
        <end position="206"/>
    </location>
    <ligand>
        <name>1-deoxy-D-xylulose 5-phosphate</name>
        <dbReference type="ChEBI" id="CHEBI:57792"/>
    </ligand>
</feature>
<dbReference type="InterPro" id="IPR033983">
    <property type="entry name" value="Thiazole_synthase_ThiG"/>
</dbReference>
<comment type="subunit">
    <text evidence="13">Homotetramer. Forms heterodimers with either ThiH or ThiS.</text>
</comment>
<comment type="subcellular location">
    <subcellularLocation>
        <location evidence="13">Cytoplasm</location>
    </subcellularLocation>
</comment>
<feature type="binding site" evidence="12">
    <location>
        <position position="447"/>
    </location>
    <ligand>
        <name>2-[(2R,5Z)-2-carboxy-4-methylthiazol-5(2H)-ylidene]ethyl phosphate</name>
        <dbReference type="ChEBI" id="CHEBI:62899"/>
    </ligand>
</feature>
<dbReference type="PANTHER" id="PTHR34266">
    <property type="entry name" value="THIAZOLE SYNTHASE"/>
    <property type="match status" value="1"/>
</dbReference>
<name>A0A9Q6PXF6_PISSA</name>
<evidence type="ECO:0000256" key="4">
    <source>
        <dbReference type="ARBA" id="ARBA00022723"/>
    </source>
</evidence>
<feature type="binding site" evidence="13">
    <location>
        <begin position="183"/>
        <end position="184"/>
    </location>
    <ligand>
        <name>1-deoxy-D-xylulose 5-phosphate</name>
        <dbReference type="ChEBI" id="CHEBI:57792"/>
    </ligand>
</feature>
<dbReference type="CDD" id="cd00564">
    <property type="entry name" value="TMP_TenI"/>
    <property type="match status" value="1"/>
</dbReference>
<comment type="similarity">
    <text evidence="12 14">Belongs to the thiamine-phosphate synthase family.</text>
</comment>
<evidence type="ECO:0000256" key="10">
    <source>
        <dbReference type="ARBA" id="ARBA00047883"/>
    </source>
</evidence>
<comment type="catalytic activity">
    <reaction evidence="11 13">
        <text>[ThiS sulfur-carrier protein]-C-terminal-Gly-aminoethanethioate + 2-iminoacetate + 1-deoxy-D-xylulose 5-phosphate = [ThiS sulfur-carrier protein]-C-terminal Gly-Gly + 2-[(2R,5Z)-2-carboxy-4-methylthiazol-5(2H)-ylidene]ethyl phosphate + 2 H2O + H(+)</text>
        <dbReference type="Rhea" id="RHEA:26297"/>
        <dbReference type="Rhea" id="RHEA-COMP:12909"/>
        <dbReference type="Rhea" id="RHEA-COMP:19908"/>
        <dbReference type="ChEBI" id="CHEBI:15377"/>
        <dbReference type="ChEBI" id="CHEBI:15378"/>
        <dbReference type="ChEBI" id="CHEBI:57792"/>
        <dbReference type="ChEBI" id="CHEBI:62899"/>
        <dbReference type="ChEBI" id="CHEBI:77846"/>
        <dbReference type="ChEBI" id="CHEBI:90778"/>
        <dbReference type="ChEBI" id="CHEBI:232372"/>
        <dbReference type="EC" id="2.8.1.10"/>
    </reaction>
</comment>
<comment type="catalytic activity">
    <reaction evidence="9 12 14">
        <text>2-(2-carboxy-4-methylthiazol-5-yl)ethyl phosphate + 4-amino-2-methyl-5-(diphosphooxymethyl)pyrimidine + 2 H(+) = thiamine phosphate + CO2 + diphosphate</text>
        <dbReference type="Rhea" id="RHEA:47848"/>
        <dbReference type="ChEBI" id="CHEBI:15378"/>
        <dbReference type="ChEBI" id="CHEBI:16526"/>
        <dbReference type="ChEBI" id="CHEBI:33019"/>
        <dbReference type="ChEBI" id="CHEBI:37575"/>
        <dbReference type="ChEBI" id="CHEBI:57841"/>
        <dbReference type="ChEBI" id="CHEBI:62890"/>
        <dbReference type="EC" id="2.5.1.3"/>
    </reaction>
</comment>
<dbReference type="PANTHER" id="PTHR34266:SF2">
    <property type="entry name" value="THIAZOLE SYNTHASE"/>
    <property type="match status" value="1"/>
</dbReference>
<keyword evidence="17" id="KW-1185">Reference proteome</keyword>
<gene>
    <name evidence="13 16" type="primary">thiG</name>
    <name evidence="12" type="synonym">thiE</name>
    <name evidence="16" type="ORF">Psal009_01558</name>
</gene>
<evidence type="ECO:0000313" key="17">
    <source>
        <dbReference type="Proteomes" id="UP000422232"/>
    </source>
</evidence>
<dbReference type="Pfam" id="PF05690">
    <property type="entry name" value="ThiG"/>
    <property type="match status" value="1"/>
</dbReference>
<comment type="cofactor">
    <cofactor evidence="12">
        <name>Mg(2+)</name>
        <dbReference type="ChEBI" id="CHEBI:18420"/>
    </cofactor>
    <text evidence="12">Binds 1 Mg(2+) ion per subunit.</text>
</comment>
<comment type="catalytic activity">
    <reaction evidence="8 12 14">
        <text>4-methyl-5-(2-phosphooxyethyl)-thiazole + 4-amino-2-methyl-5-(diphosphooxymethyl)pyrimidine + H(+) = thiamine phosphate + diphosphate</text>
        <dbReference type="Rhea" id="RHEA:22328"/>
        <dbReference type="ChEBI" id="CHEBI:15378"/>
        <dbReference type="ChEBI" id="CHEBI:33019"/>
        <dbReference type="ChEBI" id="CHEBI:37575"/>
        <dbReference type="ChEBI" id="CHEBI:57841"/>
        <dbReference type="ChEBI" id="CHEBI:58296"/>
        <dbReference type="EC" id="2.5.1.3"/>
    </reaction>
</comment>
<keyword evidence="3 12" id="KW-0808">Transferase</keyword>
<dbReference type="EMBL" id="CP038908">
    <property type="protein sequence ID" value="QGO05665.1"/>
    <property type="molecule type" value="Genomic_DNA"/>
</dbReference>
<proteinExistence type="inferred from homology"/>
<evidence type="ECO:0000256" key="14">
    <source>
        <dbReference type="RuleBase" id="RU003826"/>
    </source>
</evidence>
<dbReference type="HAMAP" id="MF_00097">
    <property type="entry name" value="TMP_synthase"/>
    <property type="match status" value="1"/>
</dbReference>
<feature type="binding site" evidence="12">
    <location>
        <begin position="467"/>
        <end position="468"/>
    </location>
    <ligand>
        <name>2-[(2R,5Z)-2-carboxy-4-methylthiazol-5(2H)-ylidene]ethyl phosphate</name>
        <dbReference type="ChEBI" id="CHEBI:62899"/>
    </ligand>
</feature>
<feature type="active site" description="Schiff-base intermediate with DXP" evidence="13">
    <location>
        <position position="95"/>
    </location>
</feature>
<evidence type="ECO:0000256" key="7">
    <source>
        <dbReference type="ARBA" id="ARBA00023270"/>
    </source>
</evidence>
<feature type="binding site" evidence="12">
    <location>
        <position position="419"/>
    </location>
    <ligand>
        <name>4-amino-2-methyl-5-(diphosphooxymethyl)pyrimidine</name>
        <dbReference type="ChEBI" id="CHEBI:57841"/>
    </ligand>
</feature>
<dbReference type="SUPFAM" id="SSF51391">
    <property type="entry name" value="Thiamin phosphate synthase"/>
    <property type="match status" value="1"/>
</dbReference>
<dbReference type="GO" id="GO:0000287">
    <property type="term" value="F:magnesium ion binding"/>
    <property type="evidence" value="ECO:0007669"/>
    <property type="project" value="UniProtKB-UniRule"/>
</dbReference>
<keyword evidence="6 12" id="KW-0784">Thiamine biosynthesis</keyword>
<keyword evidence="4 12" id="KW-0479">Metal-binding</keyword>
<dbReference type="Gene3D" id="3.20.20.70">
    <property type="entry name" value="Aldolase class I"/>
    <property type="match status" value="2"/>
</dbReference>
<sequence>MLSLYDVTYNKRLILGTSLYPNLECMKASIIASGAELVTVSLRRQMHGDENNYFWQSINELNCDILPNTAGCYTAKEAIVTAQMAREVFNTNKVKLEVIGNNYNLQPDPFELLEAVRVLVNEGFDVLPYCTDDIILCERLLEAGCRVLMPWAAPIGTGKGLLNPYQFRLLRERFKNIPIIIDAGLGEPAHACKVMGLGADAVMLNTAVAKAQDPVKMAQAFALAIESGRLGYEAGKMPERDLAVPSTPTVGVPFWHEQEKTAVTVSDSGAHLKQKNNSLAASGSLSFKKIDKTRLAFYPIVNRSTWIGRVAKSGCKSVQLRIKDLQGHALKDEIKAAIASAHEFNIDLYINDHWQLAIELGAFGVHLGQEDLDKANLQAIYNADLAFGVSTHDKNELARIANLKTSYVAFGPIFKTQSKVLDFSPQGIERLAYWRKLVQCPLVAIGGINLSNIADVYNTGVDGVAVISLVTAADNPEQVIAEVFAIQKNSMVK</sequence>
<comment type="similarity">
    <text evidence="13">Belongs to the ThiG family.</text>
</comment>
<feature type="binding site" evidence="12">
    <location>
        <position position="390"/>
    </location>
    <ligand>
        <name>4-amino-2-methyl-5-(diphosphooxymethyl)pyrimidine</name>
        <dbReference type="ChEBI" id="CHEBI:57841"/>
    </ligand>
</feature>
<evidence type="ECO:0000256" key="11">
    <source>
        <dbReference type="ARBA" id="ARBA00049897"/>
    </source>
</evidence>